<organism evidence="12 13">
    <name type="scientific">Penstemon smallii</name>
    <dbReference type="NCBI Taxonomy" id="265156"/>
    <lineage>
        <taxon>Eukaryota</taxon>
        <taxon>Viridiplantae</taxon>
        <taxon>Streptophyta</taxon>
        <taxon>Embryophyta</taxon>
        <taxon>Tracheophyta</taxon>
        <taxon>Spermatophyta</taxon>
        <taxon>Magnoliopsida</taxon>
        <taxon>eudicotyledons</taxon>
        <taxon>Gunneridae</taxon>
        <taxon>Pentapetalae</taxon>
        <taxon>asterids</taxon>
        <taxon>lamiids</taxon>
        <taxon>Lamiales</taxon>
        <taxon>Plantaginaceae</taxon>
        <taxon>Cheloneae</taxon>
        <taxon>Penstemon</taxon>
    </lineage>
</organism>
<keyword evidence="4 9" id="KW-0349">Heme</keyword>
<keyword evidence="8 10" id="KW-0503">Monooxygenase</keyword>
<evidence type="ECO:0000256" key="1">
    <source>
        <dbReference type="ARBA" id="ARBA00001971"/>
    </source>
</evidence>
<dbReference type="PANTHER" id="PTHR47955:SF19">
    <property type="entry name" value="CYTOCHROME P450 71A9-LIKE ISOFORM X1"/>
    <property type="match status" value="1"/>
</dbReference>
<dbReference type="AlphaFoldDB" id="A0ABD3SXS8"/>
<evidence type="ECO:0000256" key="10">
    <source>
        <dbReference type="RuleBase" id="RU000461"/>
    </source>
</evidence>
<dbReference type="PROSITE" id="PS00086">
    <property type="entry name" value="CYTOCHROME_P450"/>
    <property type="match status" value="2"/>
</dbReference>
<evidence type="ECO:0000256" key="8">
    <source>
        <dbReference type="ARBA" id="ARBA00023033"/>
    </source>
</evidence>
<dbReference type="PRINTS" id="PR00463">
    <property type="entry name" value="EP450I"/>
</dbReference>
<keyword evidence="7 9" id="KW-0408">Iron</keyword>
<reference evidence="12 13" key="1">
    <citation type="submission" date="2024-12" db="EMBL/GenBank/DDBJ databases">
        <title>The unique morphological basis and parallel evolutionary history of personate flowers in Penstemon.</title>
        <authorList>
            <person name="Depatie T.H."/>
            <person name="Wessinger C.A."/>
        </authorList>
    </citation>
    <scope>NUCLEOTIDE SEQUENCE [LARGE SCALE GENOMIC DNA]</scope>
    <source>
        <strain evidence="12">WTNN_2</strain>
        <tissue evidence="12">Leaf</tissue>
    </source>
</reference>
<dbReference type="InterPro" id="IPR036396">
    <property type="entry name" value="Cyt_P450_sf"/>
</dbReference>
<dbReference type="FunFam" id="1.10.630.10:FF:000126">
    <property type="entry name" value="Predicted protein"/>
    <property type="match status" value="1"/>
</dbReference>
<dbReference type="GO" id="GO:0016020">
    <property type="term" value="C:membrane"/>
    <property type="evidence" value="ECO:0007669"/>
    <property type="project" value="UniProtKB-SubCell"/>
</dbReference>
<dbReference type="InterPro" id="IPR002401">
    <property type="entry name" value="Cyt_P450_E_grp-I"/>
</dbReference>
<evidence type="ECO:0008006" key="14">
    <source>
        <dbReference type="Google" id="ProtNLM"/>
    </source>
</evidence>
<dbReference type="CDD" id="cd11072">
    <property type="entry name" value="CYP71-like"/>
    <property type="match status" value="1"/>
</dbReference>
<feature type="transmembrane region" description="Helical" evidence="11">
    <location>
        <begin position="6"/>
        <end position="26"/>
    </location>
</feature>
<dbReference type="Proteomes" id="UP001634393">
    <property type="component" value="Unassembled WGS sequence"/>
</dbReference>
<evidence type="ECO:0000256" key="3">
    <source>
        <dbReference type="ARBA" id="ARBA00010617"/>
    </source>
</evidence>
<dbReference type="InterPro" id="IPR017972">
    <property type="entry name" value="Cyt_P450_CS"/>
</dbReference>
<dbReference type="PANTHER" id="PTHR47955">
    <property type="entry name" value="CYTOCHROME P450 FAMILY 71 PROTEIN"/>
    <property type="match status" value="1"/>
</dbReference>
<gene>
    <name evidence="12" type="ORF">ACJIZ3_017820</name>
</gene>
<keyword evidence="5 9" id="KW-0479">Metal-binding</keyword>
<proteinExistence type="inferred from homology"/>
<evidence type="ECO:0000256" key="6">
    <source>
        <dbReference type="ARBA" id="ARBA00023002"/>
    </source>
</evidence>
<dbReference type="PRINTS" id="PR00385">
    <property type="entry name" value="P450"/>
</dbReference>
<dbReference type="SUPFAM" id="SSF48264">
    <property type="entry name" value="Cytochrome P450"/>
    <property type="match status" value="2"/>
</dbReference>
<comment type="caution">
    <text evidence="12">The sequence shown here is derived from an EMBL/GenBank/DDBJ whole genome shotgun (WGS) entry which is preliminary data.</text>
</comment>
<dbReference type="Gene3D" id="1.10.630.10">
    <property type="entry name" value="Cytochrome P450"/>
    <property type="match status" value="2"/>
</dbReference>
<name>A0ABD3SXS8_9LAMI</name>
<keyword evidence="13" id="KW-1185">Reference proteome</keyword>
<keyword evidence="11" id="KW-0812">Transmembrane</keyword>
<protein>
    <recommendedName>
        <fullName evidence="14">Cytochrome P450</fullName>
    </recommendedName>
</protein>
<dbReference type="GO" id="GO:0004497">
    <property type="term" value="F:monooxygenase activity"/>
    <property type="evidence" value="ECO:0007669"/>
    <property type="project" value="UniProtKB-KW"/>
</dbReference>
<keyword evidence="11" id="KW-0472">Membrane</keyword>
<comment type="cofactor">
    <cofactor evidence="1 9">
        <name>heme</name>
        <dbReference type="ChEBI" id="CHEBI:30413"/>
    </cofactor>
</comment>
<evidence type="ECO:0000313" key="13">
    <source>
        <dbReference type="Proteomes" id="UP001634393"/>
    </source>
</evidence>
<dbReference type="InterPro" id="IPR001128">
    <property type="entry name" value="Cyt_P450"/>
</dbReference>
<evidence type="ECO:0000256" key="7">
    <source>
        <dbReference type="ARBA" id="ARBA00023004"/>
    </source>
</evidence>
<feature type="binding site" description="axial binding residue" evidence="9">
    <location>
        <position position="448"/>
    </location>
    <ligand>
        <name>heme</name>
        <dbReference type="ChEBI" id="CHEBI:30413"/>
    </ligand>
    <ligandPart>
        <name>Fe</name>
        <dbReference type="ChEBI" id="CHEBI:18248"/>
    </ligandPart>
</feature>
<evidence type="ECO:0000256" key="2">
    <source>
        <dbReference type="ARBA" id="ARBA00004167"/>
    </source>
</evidence>
<dbReference type="FunFam" id="1.10.630.10:FF:000011">
    <property type="entry name" value="Cytochrome P450 83B1"/>
    <property type="match status" value="1"/>
</dbReference>
<sequence>MELYRFLSSPWFAVILFLILPLLWLLSQSKSRNERPIHNLPPSPPRLPFIGNLHQLGKIPHRSLWKLSQKYGPVMLLRLGQVPALIISSPEMAKQVLKTHDLECCSRPYSYGAMKLSYNLLDVAFGPYSEYWREIRKLCVIELFTVKRVQSFGHVREKEVTRMINSISDLSHKPIEVNEKIFSLTNNVICSIAFGKSYEGQQFEGYGKFQEAIDEAMAMLSSFWVADFFPKYGWVFDVVTGLHRRLEKLFRNFDGFFEKVIDEHLGPNRPKSEHEDIIDVLLGLSKDKTASVKLSRDHIKSILMDIFIGAIDTSSLTMVWAMTELARNPRVMKKVQAEIRKIVGRKPKVSENDIPNLKYLKLVVKETFRLHPPATLLLPRESMQNCKIGGYDVPANTRIHVNAWAIGRDLNTWKDPHEFNPDRFEESEVDFRGGHYELIPFGAGRRICPGLMMGTTAIEFTLANLLHCFDWEVPNGVKREDIGVEEEAGLTVHKKYPLHLVPIKVMKKVQDEIRSIIGRKPSVPEIEIDKFTYFRLVVKETLRLHPPASLLIPHETIRQCKIGRYDVLGKTRVLVNAWAIGRDPKMWDDPEEFRPERFEGKDIDFKGQNFEYLPFGSGRRMCPGINMGLTSVMFVCSNLLYCFDWKLPNEMKPEELNMEEEFGLNIRKKVPLHLVPIKYNWENFKG</sequence>
<dbReference type="GO" id="GO:0046872">
    <property type="term" value="F:metal ion binding"/>
    <property type="evidence" value="ECO:0007669"/>
    <property type="project" value="UniProtKB-KW"/>
</dbReference>
<comment type="subcellular location">
    <subcellularLocation>
        <location evidence="2">Membrane</location>
        <topology evidence="2">Single-pass membrane protein</topology>
    </subcellularLocation>
</comment>
<dbReference type="Pfam" id="PF00067">
    <property type="entry name" value="p450"/>
    <property type="match status" value="2"/>
</dbReference>
<accession>A0ABD3SXS8</accession>
<dbReference type="EMBL" id="JBJXBP010000005">
    <property type="protein sequence ID" value="KAL3829018.1"/>
    <property type="molecule type" value="Genomic_DNA"/>
</dbReference>
<keyword evidence="11" id="KW-1133">Transmembrane helix</keyword>
<evidence type="ECO:0000256" key="5">
    <source>
        <dbReference type="ARBA" id="ARBA00022723"/>
    </source>
</evidence>
<evidence type="ECO:0000313" key="12">
    <source>
        <dbReference type="EMBL" id="KAL3829018.1"/>
    </source>
</evidence>
<keyword evidence="6 10" id="KW-0560">Oxidoreductase</keyword>
<evidence type="ECO:0000256" key="9">
    <source>
        <dbReference type="PIRSR" id="PIRSR602401-1"/>
    </source>
</evidence>
<dbReference type="GO" id="GO:0016705">
    <property type="term" value="F:oxidoreductase activity, acting on paired donors, with incorporation or reduction of molecular oxygen"/>
    <property type="evidence" value="ECO:0007669"/>
    <property type="project" value="UniProtKB-ARBA"/>
</dbReference>
<evidence type="ECO:0000256" key="11">
    <source>
        <dbReference type="SAM" id="Phobius"/>
    </source>
</evidence>
<comment type="similarity">
    <text evidence="3 10">Belongs to the cytochrome P450 family.</text>
</comment>
<evidence type="ECO:0000256" key="4">
    <source>
        <dbReference type="ARBA" id="ARBA00022617"/>
    </source>
</evidence>